<gene>
    <name evidence="3" type="ORF">SAMN05421870_117149</name>
</gene>
<evidence type="ECO:0000256" key="1">
    <source>
        <dbReference type="SAM" id="MobiDB-lite"/>
    </source>
</evidence>
<dbReference type="EMBL" id="FOGO01000017">
    <property type="protein sequence ID" value="SES33050.1"/>
    <property type="molecule type" value="Genomic_DNA"/>
</dbReference>
<reference evidence="4" key="1">
    <citation type="submission" date="2016-10" db="EMBL/GenBank/DDBJ databases">
        <authorList>
            <person name="Varghese N."/>
            <person name="Submissions S."/>
        </authorList>
    </citation>
    <scope>NUCLEOTIDE SEQUENCE [LARGE SCALE GENOMIC DNA]</scope>
    <source>
        <strain evidence="4">CGMCC 4.6825</strain>
    </source>
</reference>
<evidence type="ECO:0000259" key="2">
    <source>
        <dbReference type="SMART" id="SM00960"/>
    </source>
</evidence>
<sequence length="182" mass="19526">MIKGFRQRAERRVLMAAEQSVGEELRGLRARVPQVAGALAATVDGFVLAEDMAPARTGERPEAEPLAALTAAALGLAFRMNEATARGAFRELLIHGELGYVATYAAGSSAVLTLLADDRINVGRLHLEGRRTAARIGALVAAVQGPAAPHPVGDRPSPEHRPPLERRRLPLERRRRNAPAPE</sequence>
<dbReference type="AlphaFoldDB" id="A0A1H9WGM5"/>
<dbReference type="Pfam" id="PF03259">
    <property type="entry name" value="Robl_LC7"/>
    <property type="match status" value="1"/>
</dbReference>
<dbReference type="SUPFAM" id="SSF103196">
    <property type="entry name" value="Roadblock/LC7 domain"/>
    <property type="match status" value="1"/>
</dbReference>
<protein>
    <recommendedName>
        <fullName evidence="2">Roadblock/LAMTOR2 domain-containing protein</fullName>
    </recommendedName>
</protein>
<feature type="compositionally biased region" description="Basic and acidic residues" evidence="1">
    <location>
        <begin position="152"/>
        <end position="172"/>
    </location>
</feature>
<dbReference type="InterPro" id="IPR004942">
    <property type="entry name" value="Roadblock/LAMTOR2_dom"/>
</dbReference>
<organism evidence="3 4">
    <name type="scientific">Streptomyces qinglanensis</name>
    <dbReference type="NCBI Taxonomy" id="943816"/>
    <lineage>
        <taxon>Bacteria</taxon>
        <taxon>Bacillati</taxon>
        <taxon>Actinomycetota</taxon>
        <taxon>Actinomycetes</taxon>
        <taxon>Kitasatosporales</taxon>
        <taxon>Streptomycetaceae</taxon>
        <taxon>Streptomyces</taxon>
    </lineage>
</organism>
<dbReference type="Gene3D" id="3.30.450.30">
    <property type="entry name" value="Dynein light chain 2a, cytoplasmic"/>
    <property type="match status" value="1"/>
</dbReference>
<proteinExistence type="predicted"/>
<name>A0A1H9WGM5_9ACTN</name>
<evidence type="ECO:0000313" key="4">
    <source>
        <dbReference type="Proteomes" id="UP000182841"/>
    </source>
</evidence>
<feature type="region of interest" description="Disordered" evidence="1">
    <location>
        <begin position="145"/>
        <end position="182"/>
    </location>
</feature>
<accession>A0A1H9WGM5</accession>
<feature type="compositionally biased region" description="Basic residues" evidence="1">
    <location>
        <begin position="173"/>
        <end position="182"/>
    </location>
</feature>
<dbReference type="Proteomes" id="UP000182841">
    <property type="component" value="Unassembled WGS sequence"/>
</dbReference>
<keyword evidence="4" id="KW-1185">Reference proteome</keyword>
<evidence type="ECO:0000313" key="3">
    <source>
        <dbReference type="EMBL" id="SES33050.1"/>
    </source>
</evidence>
<dbReference type="SMART" id="SM00960">
    <property type="entry name" value="Robl_LC7"/>
    <property type="match status" value="1"/>
</dbReference>
<feature type="domain" description="Roadblock/LAMTOR2" evidence="2">
    <location>
        <begin position="22"/>
        <end position="116"/>
    </location>
</feature>